<gene>
    <name evidence="2" type="ORF">E2562_021228</name>
</gene>
<reference evidence="2 3" key="1">
    <citation type="submission" date="2019-11" db="EMBL/GenBank/DDBJ databases">
        <title>Whole genome sequence of Oryza granulata.</title>
        <authorList>
            <person name="Li W."/>
        </authorList>
    </citation>
    <scope>NUCLEOTIDE SEQUENCE [LARGE SCALE GENOMIC DNA]</scope>
    <source>
        <strain evidence="3">cv. Menghai</strain>
        <tissue evidence="2">Leaf</tissue>
    </source>
</reference>
<evidence type="ECO:0008006" key="4">
    <source>
        <dbReference type="Google" id="ProtNLM"/>
    </source>
</evidence>
<proteinExistence type="predicted"/>
<evidence type="ECO:0000313" key="2">
    <source>
        <dbReference type="EMBL" id="KAF0917730.1"/>
    </source>
</evidence>
<evidence type="ECO:0000313" key="3">
    <source>
        <dbReference type="Proteomes" id="UP000479710"/>
    </source>
</evidence>
<feature type="compositionally biased region" description="Basic and acidic residues" evidence="1">
    <location>
        <begin position="34"/>
        <end position="43"/>
    </location>
</feature>
<feature type="compositionally biased region" description="Basic residues" evidence="1">
    <location>
        <begin position="15"/>
        <end position="33"/>
    </location>
</feature>
<dbReference type="Proteomes" id="UP000479710">
    <property type="component" value="Unassembled WGS sequence"/>
</dbReference>
<dbReference type="AlphaFoldDB" id="A0A6G1DYZ1"/>
<protein>
    <recommendedName>
        <fullName evidence="4">C2H2-type domain-containing protein</fullName>
    </recommendedName>
</protein>
<organism evidence="2 3">
    <name type="scientific">Oryza meyeriana var. granulata</name>
    <dbReference type="NCBI Taxonomy" id="110450"/>
    <lineage>
        <taxon>Eukaryota</taxon>
        <taxon>Viridiplantae</taxon>
        <taxon>Streptophyta</taxon>
        <taxon>Embryophyta</taxon>
        <taxon>Tracheophyta</taxon>
        <taxon>Spermatophyta</taxon>
        <taxon>Magnoliopsida</taxon>
        <taxon>Liliopsida</taxon>
        <taxon>Poales</taxon>
        <taxon>Poaceae</taxon>
        <taxon>BOP clade</taxon>
        <taxon>Oryzoideae</taxon>
        <taxon>Oryzeae</taxon>
        <taxon>Oryzinae</taxon>
        <taxon>Oryza</taxon>
        <taxon>Oryza meyeriana</taxon>
    </lineage>
</organism>
<comment type="caution">
    <text evidence="2">The sequence shown here is derived from an EMBL/GenBank/DDBJ whole genome shotgun (WGS) entry which is preliminary data.</text>
</comment>
<evidence type="ECO:0000256" key="1">
    <source>
        <dbReference type="SAM" id="MobiDB-lite"/>
    </source>
</evidence>
<dbReference type="OrthoDB" id="696818at2759"/>
<name>A0A6G1DYZ1_9ORYZ</name>
<dbReference type="EMBL" id="SPHZ02000005">
    <property type="protein sequence ID" value="KAF0917730.1"/>
    <property type="molecule type" value="Genomic_DNA"/>
</dbReference>
<accession>A0A6G1DYZ1</accession>
<keyword evidence="3" id="KW-1185">Reference proteome</keyword>
<sequence length="214" mass="22855">MATGSATSLPLLPWRRGRRSRVTRKAVHGHMRVHQGEKQEKGRPSMHLALGWASTGKRVGNGNSRAVTVAFAPKEEAVDNSRAIVLAVPQPQPTAAAARTEPIHDGEHTTIMVAEANPPNQFVYHDHLPAAAPYVGGANHHVPPQPAAAPVQPLALFPEAAQAGGPYRCKFEGCNMEYKTHQGLGVALGGHMRAHYNGKVEKPTDAEEQDGGSD</sequence>
<feature type="region of interest" description="Disordered" evidence="1">
    <location>
        <begin position="1"/>
        <end position="44"/>
    </location>
</feature>